<sequence length="197" mass="21467">MLKESACPRSLDKRSAVPGKNQEQLSKAVSDSIPYGQQPKLSLNRPSVKGLPRLLEASETNNPWEVQEEYSVHQHAPKKAPWAYNLSRHVASARGSVIEVQAGQTTTKELPGGGRRNKRGRDVFSPREKGSIICAADAYARSPPSGPISSSSLHAASAPYSGKEEAHAQRRWLSGPASEPQLEAAWNLPTVWAQIRI</sequence>
<feature type="region of interest" description="Disordered" evidence="1">
    <location>
        <begin position="144"/>
        <end position="179"/>
    </location>
</feature>
<comment type="caution">
    <text evidence="2">The sequence shown here is derived from an EMBL/GenBank/DDBJ whole genome shotgun (WGS) entry which is preliminary data.</text>
</comment>
<dbReference type="Proteomes" id="UP000281406">
    <property type="component" value="Unassembled WGS sequence"/>
</dbReference>
<feature type="compositionally biased region" description="Low complexity" evidence="1">
    <location>
        <begin position="144"/>
        <end position="161"/>
    </location>
</feature>
<reference evidence="2 3" key="1">
    <citation type="submission" date="2018-10" db="EMBL/GenBank/DDBJ databases">
        <title>Genome assembly for a Yunnan-Guizhou Plateau 3E fish, Anabarilius grahami (Regan), and its evolutionary and genetic applications.</title>
        <authorList>
            <person name="Jiang W."/>
        </authorList>
    </citation>
    <scope>NUCLEOTIDE SEQUENCE [LARGE SCALE GENOMIC DNA]</scope>
    <source>
        <strain evidence="2">AG-KIZ</strain>
        <tissue evidence="2">Muscle</tissue>
    </source>
</reference>
<evidence type="ECO:0000313" key="2">
    <source>
        <dbReference type="EMBL" id="ROI62449.1"/>
    </source>
</evidence>
<proteinExistence type="predicted"/>
<organism evidence="2 3">
    <name type="scientific">Anabarilius grahami</name>
    <name type="common">Kanglang fish</name>
    <name type="synonym">Barilius grahami</name>
    <dbReference type="NCBI Taxonomy" id="495550"/>
    <lineage>
        <taxon>Eukaryota</taxon>
        <taxon>Metazoa</taxon>
        <taxon>Chordata</taxon>
        <taxon>Craniata</taxon>
        <taxon>Vertebrata</taxon>
        <taxon>Euteleostomi</taxon>
        <taxon>Actinopterygii</taxon>
        <taxon>Neopterygii</taxon>
        <taxon>Teleostei</taxon>
        <taxon>Ostariophysi</taxon>
        <taxon>Cypriniformes</taxon>
        <taxon>Xenocyprididae</taxon>
        <taxon>Xenocypridinae</taxon>
        <taxon>Xenocypridinae incertae sedis</taxon>
        <taxon>Anabarilius</taxon>
    </lineage>
</organism>
<evidence type="ECO:0000256" key="1">
    <source>
        <dbReference type="SAM" id="MobiDB-lite"/>
    </source>
</evidence>
<gene>
    <name evidence="2" type="ORF">DPX16_5122</name>
</gene>
<dbReference type="EMBL" id="RJVU01070129">
    <property type="protein sequence ID" value="ROI62449.1"/>
    <property type="molecule type" value="Genomic_DNA"/>
</dbReference>
<feature type="region of interest" description="Disordered" evidence="1">
    <location>
        <begin position="1"/>
        <end position="47"/>
    </location>
</feature>
<name>A0A3N0XKY0_ANAGA</name>
<protein>
    <submittedName>
        <fullName evidence="2">Uncharacterized protein</fullName>
    </submittedName>
</protein>
<feature type="region of interest" description="Disordered" evidence="1">
    <location>
        <begin position="107"/>
        <end position="127"/>
    </location>
</feature>
<evidence type="ECO:0000313" key="3">
    <source>
        <dbReference type="Proteomes" id="UP000281406"/>
    </source>
</evidence>
<accession>A0A3N0XKY0</accession>
<dbReference type="AlphaFoldDB" id="A0A3N0XKY0"/>
<keyword evidence="3" id="KW-1185">Reference proteome</keyword>